<comment type="caution">
    <text evidence="3">The sequence shown here is derived from an EMBL/GenBank/DDBJ whole genome shotgun (WGS) entry which is preliminary data.</text>
</comment>
<feature type="region of interest" description="Disordered" evidence="1">
    <location>
        <begin position="332"/>
        <end position="354"/>
    </location>
</feature>
<sequence length="972" mass="104523">DFIALIENQLNKKVKAIRCDNGTEFRNAKLIDLCGERELKGAIVMPELHNKMRVSITNPHNKTPYELLSRRVPNISHLKPFGCQVTILNTSDHLGKFKGKANEGFLVGYAANSKAYRVYNLSSKKVEETLNLRYLEDKPNVQGLGTQDTNINAGTQDDDSESEGDEQAILAPSFPSNSFSDPKVNEVFATMENHLDYAEELAGLQRQEHEAHSAAEKYGIEFSNETAEMLHQAEIETRRNLVFAAGDPAGSIVSTGGVPAGSVPVGSIPTSSVPASNVPTSSVPASNDPASSVPAGGVLAGSADSAGFGDPAASESVLAVFNLDLADNSTLPHGHSLGSSEHSTRFPSPSDLGNHQPKAGIFSSSSYDDDFCADVTNLASSVAVDHVVTKRVNTIHPQSQILGELQSLVQTRSKVQKSKFGESAFISYNQDKYVKGMLKKFDMESVRTATTPYEVPKPKSKDKPDDAVNVHLYRFIIGSLMYLTASRPDIMFAVSACYRHQLEAYSDSDYAGSHGDRKSTTGGCQFLSRRLISWQCKKQTIMASSSTEAEYVAAANCCGQSTICIVKNPAFHQRTKHIEIRHHFIRGANEKNLIHVLKIHTDENVADLLTKAFEGPIFHYLVVHIGMLTLGTRIEGRNKPKGRLTIAFNAAGSTCVPAGVPAGSYAGPAGYDDHNKVAYLEKGKGWEAYEQILDFINRSHIWFISTVEDTISAGAGIPANAQTIPAGSTPIPTTGGVFAGSSMDPTGQATAAAPSSSAISVADKGKAPMVDDSIPTDLLTEQERAKAKSVASPAAQDWLELMAKIATNSALSKQLLGDDVDEDNMNERLGMLLMRKRRELAKQSRVPASIPAAPSIAVDVSISAVSATTADVSLAPTLPAESVAEVHANESRLDENQIASEQVSTESQEDSTTVAFTSRVSHATPSSSRRRRKQIAKKRVTPIVDVVDDALIKFDSASESDDDPSPYAPYTG</sequence>
<evidence type="ECO:0000259" key="2">
    <source>
        <dbReference type="Pfam" id="PF25597"/>
    </source>
</evidence>
<organism evidence="3">
    <name type="scientific">Tanacetum cinerariifolium</name>
    <name type="common">Dalmatian daisy</name>
    <name type="synonym">Chrysanthemum cinerariifolium</name>
    <dbReference type="NCBI Taxonomy" id="118510"/>
    <lineage>
        <taxon>Eukaryota</taxon>
        <taxon>Viridiplantae</taxon>
        <taxon>Streptophyta</taxon>
        <taxon>Embryophyta</taxon>
        <taxon>Tracheophyta</taxon>
        <taxon>Spermatophyta</taxon>
        <taxon>Magnoliopsida</taxon>
        <taxon>eudicotyledons</taxon>
        <taxon>Gunneridae</taxon>
        <taxon>Pentapetalae</taxon>
        <taxon>asterids</taxon>
        <taxon>campanulids</taxon>
        <taxon>Asterales</taxon>
        <taxon>Asteraceae</taxon>
        <taxon>Asteroideae</taxon>
        <taxon>Anthemideae</taxon>
        <taxon>Anthemidinae</taxon>
        <taxon>Tanacetum</taxon>
    </lineage>
</organism>
<feature type="compositionally biased region" description="Polar residues" evidence="1">
    <location>
        <begin position="143"/>
        <end position="155"/>
    </location>
</feature>
<dbReference type="PANTHER" id="PTHR11439:SF509">
    <property type="entry name" value="RNA-DIRECTED DNA POLYMERASE"/>
    <property type="match status" value="1"/>
</dbReference>
<reference evidence="3" key="1">
    <citation type="journal article" date="2019" name="Sci. Rep.">
        <title>Draft genome of Tanacetum cinerariifolium, the natural source of mosquito coil.</title>
        <authorList>
            <person name="Yamashiro T."/>
            <person name="Shiraishi A."/>
            <person name="Satake H."/>
            <person name="Nakayama K."/>
        </authorList>
    </citation>
    <scope>NUCLEOTIDE SEQUENCE</scope>
</reference>
<dbReference type="EMBL" id="BKCJ010001817">
    <property type="protein sequence ID" value="GEU44226.1"/>
    <property type="molecule type" value="Genomic_DNA"/>
</dbReference>
<feature type="compositionally biased region" description="Basic residues" evidence="1">
    <location>
        <begin position="928"/>
        <end position="939"/>
    </location>
</feature>
<feature type="compositionally biased region" description="Polar residues" evidence="1">
    <location>
        <begin position="270"/>
        <end position="290"/>
    </location>
</feature>
<feature type="domain" description="Retroviral polymerase SH3-like" evidence="2">
    <location>
        <begin position="83"/>
        <end position="138"/>
    </location>
</feature>
<feature type="compositionally biased region" description="Acidic residues" evidence="1">
    <location>
        <begin position="156"/>
        <end position="166"/>
    </location>
</feature>
<dbReference type="AlphaFoldDB" id="A0A6L2K4E3"/>
<feature type="region of interest" description="Disordered" evidence="1">
    <location>
        <begin position="888"/>
        <end position="939"/>
    </location>
</feature>
<gene>
    <name evidence="3" type="ORF">Tci_016204</name>
</gene>
<evidence type="ECO:0000256" key="1">
    <source>
        <dbReference type="SAM" id="MobiDB-lite"/>
    </source>
</evidence>
<dbReference type="Pfam" id="PF25597">
    <property type="entry name" value="SH3_retrovirus"/>
    <property type="match status" value="1"/>
</dbReference>
<accession>A0A6L2K4E3</accession>
<proteinExistence type="predicted"/>
<feature type="compositionally biased region" description="Polar residues" evidence="1">
    <location>
        <begin position="332"/>
        <end position="353"/>
    </location>
</feature>
<feature type="region of interest" description="Disordered" evidence="1">
    <location>
        <begin position="141"/>
        <end position="166"/>
    </location>
</feature>
<protein>
    <recommendedName>
        <fullName evidence="2">Retroviral polymerase SH3-like domain-containing protein</fullName>
    </recommendedName>
</protein>
<feature type="region of interest" description="Disordered" evidence="1">
    <location>
        <begin position="270"/>
        <end position="292"/>
    </location>
</feature>
<name>A0A6L2K4E3_TANCI</name>
<feature type="compositionally biased region" description="Polar residues" evidence="1">
    <location>
        <begin position="897"/>
        <end position="927"/>
    </location>
</feature>
<feature type="non-terminal residue" evidence="3">
    <location>
        <position position="1"/>
    </location>
</feature>
<dbReference type="CDD" id="cd09272">
    <property type="entry name" value="RNase_HI_RT_Ty1"/>
    <property type="match status" value="1"/>
</dbReference>
<evidence type="ECO:0000313" key="3">
    <source>
        <dbReference type="EMBL" id="GEU44226.1"/>
    </source>
</evidence>
<dbReference type="InterPro" id="IPR057670">
    <property type="entry name" value="SH3_retrovirus"/>
</dbReference>
<dbReference type="PANTHER" id="PTHR11439">
    <property type="entry name" value="GAG-POL-RELATED RETROTRANSPOSON"/>
    <property type="match status" value="1"/>
</dbReference>